<dbReference type="FunFam" id="1.20.1250.20:FF:000001">
    <property type="entry name" value="Dicarboxylate MFS transporter"/>
    <property type="match status" value="1"/>
</dbReference>
<name>A0A8J2YKZ5_9BACL</name>
<dbReference type="InterPro" id="IPR011701">
    <property type="entry name" value="MFS"/>
</dbReference>
<evidence type="ECO:0000256" key="6">
    <source>
        <dbReference type="ARBA" id="ARBA00022847"/>
    </source>
</evidence>
<keyword evidence="3" id="KW-0813">Transport</keyword>
<evidence type="ECO:0000256" key="10">
    <source>
        <dbReference type="ARBA" id="ARBA00039918"/>
    </source>
</evidence>
<sequence>MDKSLKRTIMASIIGTVLEWYDYVLYGTASALIFDKVFFPNFSGAFGTLMAFATFAVGFIIRPLGGIIFGTLGDKIGRKRVLMITIVLMGSATTLMGVLPTFDSIGYWAPILLVLLRALQGIGSGSEYAGAVITMAENAPVKRRGLYSSLPYVGVSIGLMLSSSLFGLMEKLPHSSFMAWGWRIPFLLSTLLVIFGLIIRSGMKETPVFESLKKEHKQVKLPLVTAFRTAPKEIVIAWLISLTDTSFSYLYQTFLVAYVVNTLSMPESLTLTTLSILGIVQLFTIPFFGALSDKVGRRWVLIGGTLTSAIFGFPLFWILNTKIPFLIVLSIILASSVFRGAIVAAQASWFTELFNSKIRYTGFAVGREWPTVLAGLMPSFGSAVLIWSNNSTWGISLLIVVFSLLAFVAALVGPENSKLDLGEIENKPTYRERQTNLPS</sequence>
<keyword evidence="8 11" id="KW-0472">Membrane</keyword>
<feature type="transmembrane region" description="Helical" evidence="11">
    <location>
        <begin position="146"/>
        <end position="168"/>
    </location>
</feature>
<feature type="transmembrane region" description="Helical" evidence="11">
    <location>
        <begin position="271"/>
        <end position="292"/>
    </location>
</feature>
<dbReference type="AlphaFoldDB" id="A0A8J2YKZ5"/>
<protein>
    <recommendedName>
        <fullName evidence="10">Putative proline/betaine transporter</fullName>
    </recommendedName>
</protein>
<evidence type="ECO:0000256" key="1">
    <source>
        <dbReference type="ARBA" id="ARBA00004651"/>
    </source>
</evidence>
<feature type="transmembrane region" description="Helical" evidence="11">
    <location>
        <begin position="299"/>
        <end position="319"/>
    </location>
</feature>
<feature type="transmembrane region" description="Helical" evidence="11">
    <location>
        <begin position="20"/>
        <end position="39"/>
    </location>
</feature>
<dbReference type="Gene3D" id="1.20.1250.20">
    <property type="entry name" value="MFS general substrate transporter like domains"/>
    <property type="match status" value="2"/>
</dbReference>
<keyword evidence="7 11" id="KW-1133">Transmembrane helix</keyword>
<dbReference type="PANTHER" id="PTHR43045:SF1">
    <property type="entry name" value="SHIKIMATE TRANSPORTER"/>
    <property type="match status" value="1"/>
</dbReference>
<dbReference type="Pfam" id="PF07690">
    <property type="entry name" value="MFS_1"/>
    <property type="match status" value="1"/>
</dbReference>
<dbReference type="EMBL" id="BMIR01000017">
    <property type="protein sequence ID" value="GGE49756.1"/>
    <property type="molecule type" value="Genomic_DNA"/>
</dbReference>
<organism evidence="13 14">
    <name type="scientific">Pullulanibacillus camelliae</name>
    <dbReference type="NCBI Taxonomy" id="1707096"/>
    <lineage>
        <taxon>Bacteria</taxon>
        <taxon>Bacillati</taxon>
        <taxon>Bacillota</taxon>
        <taxon>Bacilli</taxon>
        <taxon>Bacillales</taxon>
        <taxon>Sporolactobacillaceae</taxon>
        <taxon>Pullulanibacillus</taxon>
    </lineage>
</organism>
<comment type="subcellular location">
    <subcellularLocation>
        <location evidence="1">Cell membrane</location>
        <topology evidence="1">Multi-pass membrane protein</topology>
    </subcellularLocation>
</comment>
<reference evidence="13" key="1">
    <citation type="journal article" date="2014" name="Int. J. Syst. Evol. Microbiol.">
        <title>Complete genome sequence of Corynebacterium casei LMG S-19264T (=DSM 44701T), isolated from a smear-ripened cheese.</title>
        <authorList>
            <consortium name="US DOE Joint Genome Institute (JGI-PGF)"/>
            <person name="Walter F."/>
            <person name="Albersmeier A."/>
            <person name="Kalinowski J."/>
            <person name="Ruckert C."/>
        </authorList>
    </citation>
    <scope>NUCLEOTIDE SEQUENCE</scope>
    <source>
        <strain evidence="13">CGMCC 1.15371</strain>
    </source>
</reference>
<dbReference type="PANTHER" id="PTHR43045">
    <property type="entry name" value="SHIKIMATE TRANSPORTER"/>
    <property type="match status" value="1"/>
</dbReference>
<feature type="transmembrane region" description="Helical" evidence="11">
    <location>
        <begin position="81"/>
        <end position="99"/>
    </location>
</feature>
<evidence type="ECO:0000256" key="5">
    <source>
        <dbReference type="ARBA" id="ARBA00022692"/>
    </source>
</evidence>
<comment type="function">
    <text evidence="9">May be a proton symporter involved in the uptake of osmolytes such as proline and glycine betaine.</text>
</comment>
<keyword evidence="4" id="KW-1003">Cell membrane</keyword>
<feature type="transmembrane region" description="Helical" evidence="11">
    <location>
        <begin position="369"/>
        <end position="387"/>
    </location>
</feature>
<feature type="domain" description="Major facilitator superfamily (MFS) profile" evidence="12">
    <location>
        <begin position="8"/>
        <end position="418"/>
    </location>
</feature>
<evidence type="ECO:0000313" key="14">
    <source>
        <dbReference type="Proteomes" id="UP000628775"/>
    </source>
</evidence>
<keyword evidence="5 11" id="KW-0812">Transmembrane</keyword>
<evidence type="ECO:0000256" key="2">
    <source>
        <dbReference type="ARBA" id="ARBA00008240"/>
    </source>
</evidence>
<evidence type="ECO:0000256" key="7">
    <source>
        <dbReference type="ARBA" id="ARBA00022989"/>
    </source>
</evidence>
<gene>
    <name evidence="13" type="ORF">GCM10011391_30650</name>
</gene>
<evidence type="ECO:0000256" key="11">
    <source>
        <dbReference type="SAM" id="Phobius"/>
    </source>
</evidence>
<keyword evidence="14" id="KW-1185">Reference proteome</keyword>
<evidence type="ECO:0000256" key="9">
    <source>
        <dbReference type="ARBA" id="ARBA00037295"/>
    </source>
</evidence>
<accession>A0A8J2YKZ5</accession>
<dbReference type="GO" id="GO:0015293">
    <property type="term" value="F:symporter activity"/>
    <property type="evidence" value="ECO:0007669"/>
    <property type="project" value="UniProtKB-KW"/>
</dbReference>
<dbReference type="InterPro" id="IPR005828">
    <property type="entry name" value="MFS_sugar_transport-like"/>
</dbReference>
<dbReference type="SUPFAM" id="SSF103473">
    <property type="entry name" value="MFS general substrate transporter"/>
    <property type="match status" value="1"/>
</dbReference>
<dbReference type="InterPro" id="IPR020846">
    <property type="entry name" value="MFS_dom"/>
</dbReference>
<reference evidence="13" key="2">
    <citation type="submission" date="2020-09" db="EMBL/GenBank/DDBJ databases">
        <authorList>
            <person name="Sun Q."/>
            <person name="Zhou Y."/>
        </authorList>
    </citation>
    <scope>NUCLEOTIDE SEQUENCE</scope>
    <source>
        <strain evidence="13">CGMCC 1.15371</strain>
    </source>
</reference>
<comment type="similarity">
    <text evidence="2">Belongs to the major facilitator superfamily. Metabolite:H+ Symporter (MHS) family (TC 2.A.1.6) family.</text>
</comment>
<evidence type="ECO:0000256" key="8">
    <source>
        <dbReference type="ARBA" id="ARBA00023136"/>
    </source>
</evidence>
<dbReference type="CDD" id="cd17369">
    <property type="entry name" value="MFS_ShiA_like"/>
    <property type="match status" value="1"/>
</dbReference>
<keyword evidence="6" id="KW-0769">Symport</keyword>
<evidence type="ECO:0000313" key="13">
    <source>
        <dbReference type="EMBL" id="GGE49756.1"/>
    </source>
</evidence>
<dbReference type="Pfam" id="PF00083">
    <property type="entry name" value="Sugar_tr"/>
    <property type="match status" value="1"/>
</dbReference>
<feature type="transmembrane region" description="Helical" evidence="11">
    <location>
        <begin position="180"/>
        <end position="199"/>
    </location>
</feature>
<comment type="caution">
    <text evidence="13">The sequence shown here is derived from an EMBL/GenBank/DDBJ whole genome shotgun (WGS) entry which is preliminary data.</text>
</comment>
<feature type="transmembrane region" description="Helical" evidence="11">
    <location>
        <begin position="45"/>
        <end position="69"/>
    </location>
</feature>
<dbReference type="GO" id="GO:0005886">
    <property type="term" value="C:plasma membrane"/>
    <property type="evidence" value="ECO:0007669"/>
    <property type="project" value="UniProtKB-SubCell"/>
</dbReference>
<proteinExistence type="inferred from homology"/>
<dbReference type="PROSITE" id="PS50850">
    <property type="entry name" value="MFS"/>
    <property type="match status" value="1"/>
</dbReference>
<feature type="transmembrane region" description="Helical" evidence="11">
    <location>
        <begin position="393"/>
        <end position="412"/>
    </location>
</feature>
<dbReference type="Proteomes" id="UP000628775">
    <property type="component" value="Unassembled WGS sequence"/>
</dbReference>
<dbReference type="RefSeq" id="WP_188696163.1">
    <property type="nucleotide sequence ID" value="NZ_BMIR01000017.1"/>
</dbReference>
<dbReference type="InterPro" id="IPR036259">
    <property type="entry name" value="MFS_trans_sf"/>
</dbReference>
<feature type="transmembrane region" description="Helical" evidence="11">
    <location>
        <begin position="235"/>
        <end position="259"/>
    </location>
</feature>
<feature type="transmembrane region" description="Helical" evidence="11">
    <location>
        <begin position="325"/>
        <end position="349"/>
    </location>
</feature>
<feature type="transmembrane region" description="Helical" evidence="11">
    <location>
        <begin position="105"/>
        <end position="125"/>
    </location>
</feature>
<evidence type="ECO:0000256" key="4">
    <source>
        <dbReference type="ARBA" id="ARBA00022475"/>
    </source>
</evidence>
<evidence type="ECO:0000256" key="3">
    <source>
        <dbReference type="ARBA" id="ARBA00022448"/>
    </source>
</evidence>
<evidence type="ECO:0000259" key="12">
    <source>
        <dbReference type="PROSITE" id="PS50850"/>
    </source>
</evidence>